<evidence type="ECO:0000256" key="1">
    <source>
        <dbReference type="SAM" id="MobiDB-lite"/>
    </source>
</evidence>
<keyword evidence="2" id="KW-0732">Signal</keyword>
<dbReference type="PANTHER" id="PTHR45737">
    <property type="entry name" value="VON WILLEBRAND FACTOR A DOMAIN-CONTAINING PROTEIN 5A"/>
    <property type="match status" value="1"/>
</dbReference>
<feature type="domain" description="VWFA" evidence="3">
    <location>
        <begin position="132"/>
        <end position="286"/>
    </location>
</feature>
<keyword evidence="5" id="KW-1185">Reference proteome</keyword>
<sequence length="294" mass="32044" precursor="true">MLHLLALVVVAPMALPASSAEPLETVRHVGLVRLESNPAGVLSESKGKNASDVATLDPADLSLPDDDSTSDASAATGVPRTLHLALNADVLRTAPSARGTSRLTMPFPGRGRKGAPTKTSFFDVQASGSTFVYVIDRSASMMRRDALERAKRELIASLGLLDRDDRFQIVPYNSEFEWMPAESGRWTRSSGDAIKGAKEYLSTVDPDGGTEHREPLLAALRLRPEVVYFLTDADLMSEADVDRVTRANRKNKRPAVIHAISFGEGERPSDDPPLRRLAAENNGTYRYVDLLTFK</sequence>
<gene>
    <name evidence="4" type="ORF">Pan216_38820</name>
</gene>
<dbReference type="Gene3D" id="3.40.50.410">
    <property type="entry name" value="von Willebrand factor, type A domain"/>
    <property type="match status" value="1"/>
</dbReference>
<proteinExistence type="predicted"/>
<dbReference type="PANTHER" id="PTHR45737:SF6">
    <property type="entry name" value="VON WILLEBRAND FACTOR A DOMAIN-CONTAINING PROTEIN 5A"/>
    <property type="match status" value="1"/>
</dbReference>
<evidence type="ECO:0000259" key="3">
    <source>
        <dbReference type="Pfam" id="PF13768"/>
    </source>
</evidence>
<evidence type="ECO:0000313" key="4">
    <source>
        <dbReference type="EMBL" id="QDU63008.1"/>
    </source>
</evidence>
<feature type="region of interest" description="Disordered" evidence="1">
    <location>
        <begin position="97"/>
        <end position="119"/>
    </location>
</feature>
<dbReference type="AlphaFoldDB" id="A0A518B7Q5"/>
<protein>
    <recommendedName>
        <fullName evidence="3">VWFA domain-containing protein</fullName>
    </recommendedName>
</protein>
<dbReference type="Proteomes" id="UP000317093">
    <property type="component" value="Chromosome"/>
</dbReference>
<dbReference type="InterPro" id="IPR002035">
    <property type="entry name" value="VWF_A"/>
</dbReference>
<dbReference type="SUPFAM" id="SSF53300">
    <property type="entry name" value="vWA-like"/>
    <property type="match status" value="1"/>
</dbReference>
<feature type="region of interest" description="Disordered" evidence="1">
    <location>
        <begin position="41"/>
        <end position="76"/>
    </location>
</feature>
<feature type="signal peptide" evidence="2">
    <location>
        <begin position="1"/>
        <end position="19"/>
    </location>
</feature>
<feature type="chain" id="PRO_5022039821" description="VWFA domain-containing protein" evidence="2">
    <location>
        <begin position="20"/>
        <end position="294"/>
    </location>
</feature>
<dbReference type="EMBL" id="CP036279">
    <property type="protein sequence ID" value="QDU63008.1"/>
    <property type="molecule type" value="Genomic_DNA"/>
</dbReference>
<reference evidence="4 5" key="1">
    <citation type="submission" date="2019-02" db="EMBL/GenBank/DDBJ databases">
        <title>Deep-cultivation of Planctomycetes and their phenomic and genomic characterization uncovers novel biology.</title>
        <authorList>
            <person name="Wiegand S."/>
            <person name="Jogler M."/>
            <person name="Boedeker C."/>
            <person name="Pinto D."/>
            <person name="Vollmers J."/>
            <person name="Rivas-Marin E."/>
            <person name="Kohn T."/>
            <person name="Peeters S.H."/>
            <person name="Heuer A."/>
            <person name="Rast P."/>
            <person name="Oberbeckmann S."/>
            <person name="Bunk B."/>
            <person name="Jeske O."/>
            <person name="Meyerdierks A."/>
            <person name="Storesund J.E."/>
            <person name="Kallscheuer N."/>
            <person name="Luecker S."/>
            <person name="Lage O.M."/>
            <person name="Pohl T."/>
            <person name="Merkel B.J."/>
            <person name="Hornburger P."/>
            <person name="Mueller R.-W."/>
            <person name="Bruemmer F."/>
            <person name="Labrenz M."/>
            <person name="Spormann A.M."/>
            <person name="Op den Camp H."/>
            <person name="Overmann J."/>
            <person name="Amann R."/>
            <person name="Jetten M.S.M."/>
            <person name="Mascher T."/>
            <person name="Medema M.H."/>
            <person name="Devos D.P."/>
            <person name="Kaster A.-K."/>
            <person name="Ovreas L."/>
            <person name="Rohde M."/>
            <person name="Galperin M.Y."/>
            <person name="Jogler C."/>
        </authorList>
    </citation>
    <scope>NUCLEOTIDE SEQUENCE [LARGE SCALE GENOMIC DNA]</scope>
    <source>
        <strain evidence="4 5">Pan216</strain>
    </source>
</reference>
<dbReference type="KEGG" id="knv:Pan216_38820"/>
<evidence type="ECO:0000313" key="5">
    <source>
        <dbReference type="Proteomes" id="UP000317093"/>
    </source>
</evidence>
<accession>A0A518B7Q5</accession>
<name>A0A518B7Q5_9BACT</name>
<dbReference type="Pfam" id="PF13768">
    <property type="entry name" value="VWA_3"/>
    <property type="match status" value="1"/>
</dbReference>
<evidence type="ECO:0000256" key="2">
    <source>
        <dbReference type="SAM" id="SignalP"/>
    </source>
</evidence>
<dbReference type="RefSeq" id="WP_419192695.1">
    <property type="nucleotide sequence ID" value="NZ_CP036279.1"/>
</dbReference>
<dbReference type="InterPro" id="IPR036465">
    <property type="entry name" value="vWFA_dom_sf"/>
</dbReference>
<organism evidence="4 5">
    <name type="scientific">Kolteria novifilia</name>
    <dbReference type="NCBI Taxonomy" id="2527975"/>
    <lineage>
        <taxon>Bacteria</taxon>
        <taxon>Pseudomonadati</taxon>
        <taxon>Planctomycetota</taxon>
        <taxon>Planctomycetia</taxon>
        <taxon>Kolteriales</taxon>
        <taxon>Kolteriaceae</taxon>
        <taxon>Kolteria</taxon>
    </lineage>
</organism>